<feature type="region of interest" description="Disordered" evidence="2">
    <location>
        <begin position="112"/>
        <end position="133"/>
    </location>
</feature>
<gene>
    <name evidence="5" type="ORF">IAD20_02080</name>
</gene>
<accession>A0A9D1SAF5</accession>
<feature type="compositionally biased region" description="Polar residues" evidence="2">
    <location>
        <begin position="112"/>
        <end position="123"/>
    </location>
</feature>
<comment type="caution">
    <text evidence="5">The sequence shown here is derived from an EMBL/GenBank/DDBJ whole genome shotgun (WGS) entry which is preliminary data.</text>
</comment>
<dbReference type="EMBL" id="DVNC01000020">
    <property type="protein sequence ID" value="HIU52850.1"/>
    <property type="molecule type" value="Genomic_DNA"/>
</dbReference>
<feature type="coiled-coil region" evidence="1">
    <location>
        <begin position="72"/>
        <end position="99"/>
    </location>
</feature>
<feature type="domain" description="DUF6468" evidence="4">
    <location>
        <begin position="33"/>
        <end position="108"/>
    </location>
</feature>
<keyword evidence="1" id="KW-0175">Coiled coil</keyword>
<evidence type="ECO:0000313" key="5">
    <source>
        <dbReference type="EMBL" id="HIU52850.1"/>
    </source>
</evidence>
<feature type="compositionally biased region" description="Basic and acidic residues" evidence="2">
    <location>
        <begin position="124"/>
        <end position="133"/>
    </location>
</feature>
<evidence type="ECO:0000259" key="4">
    <source>
        <dbReference type="Pfam" id="PF20072"/>
    </source>
</evidence>
<keyword evidence="3" id="KW-1133">Transmembrane helix</keyword>
<dbReference type="InterPro" id="IPR045531">
    <property type="entry name" value="DUF6468"/>
</dbReference>
<reference evidence="5" key="2">
    <citation type="journal article" date="2021" name="PeerJ">
        <title>Extensive microbial diversity within the chicken gut microbiome revealed by metagenomics and culture.</title>
        <authorList>
            <person name="Gilroy R."/>
            <person name="Ravi A."/>
            <person name="Getino M."/>
            <person name="Pursley I."/>
            <person name="Horton D.L."/>
            <person name="Alikhan N.F."/>
            <person name="Baker D."/>
            <person name="Gharbi K."/>
            <person name="Hall N."/>
            <person name="Watson M."/>
            <person name="Adriaenssens E.M."/>
            <person name="Foster-Nyarko E."/>
            <person name="Jarju S."/>
            <person name="Secka A."/>
            <person name="Antonio M."/>
            <person name="Oren A."/>
            <person name="Chaudhuri R.R."/>
            <person name="La Ragione R."/>
            <person name="Hildebrand F."/>
            <person name="Pallen M.J."/>
        </authorList>
    </citation>
    <scope>NUCLEOTIDE SEQUENCE</scope>
    <source>
        <strain evidence="5">ChiW3-316</strain>
    </source>
</reference>
<feature type="transmembrane region" description="Helical" evidence="3">
    <location>
        <begin position="6"/>
        <end position="24"/>
    </location>
</feature>
<evidence type="ECO:0000313" key="6">
    <source>
        <dbReference type="Proteomes" id="UP000824107"/>
    </source>
</evidence>
<evidence type="ECO:0000256" key="2">
    <source>
        <dbReference type="SAM" id="MobiDB-lite"/>
    </source>
</evidence>
<keyword evidence="3" id="KW-0812">Transmembrane</keyword>
<name>A0A9D1SAF5_9PROT</name>
<dbReference type="Pfam" id="PF20072">
    <property type="entry name" value="DUF6468"/>
    <property type="match status" value="1"/>
</dbReference>
<evidence type="ECO:0000256" key="1">
    <source>
        <dbReference type="SAM" id="Coils"/>
    </source>
</evidence>
<keyword evidence="3" id="KW-0472">Membrane</keyword>
<protein>
    <recommendedName>
        <fullName evidence="4">DUF6468 domain-containing protein</fullName>
    </recommendedName>
</protein>
<organism evidence="5 6">
    <name type="scientific">Candidatus Scatocola faecipullorum</name>
    <dbReference type="NCBI Taxonomy" id="2840917"/>
    <lineage>
        <taxon>Bacteria</taxon>
        <taxon>Pseudomonadati</taxon>
        <taxon>Pseudomonadota</taxon>
        <taxon>Alphaproteobacteria</taxon>
        <taxon>Rhodospirillales</taxon>
        <taxon>Rhodospirillaceae</taxon>
        <taxon>Rhodospirillaceae incertae sedis</taxon>
        <taxon>Candidatus Scatocola</taxon>
    </lineage>
</organism>
<dbReference type="AlphaFoldDB" id="A0A9D1SAF5"/>
<dbReference type="Proteomes" id="UP000824107">
    <property type="component" value="Unassembled WGS sequence"/>
</dbReference>
<evidence type="ECO:0000256" key="3">
    <source>
        <dbReference type="SAM" id="Phobius"/>
    </source>
</evidence>
<reference evidence="5" key="1">
    <citation type="submission" date="2020-10" db="EMBL/GenBank/DDBJ databases">
        <authorList>
            <person name="Gilroy R."/>
        </authorList>
    </citation>
    <scope>NUCLEOTIDE SEQUENCE</scope>
    <source>
        <strain evidence="5">ChiW3-316</strain>
    </source>
</reference>
<sequence>MDSLELIINLSIIILLIPTIIYAYKLNKNLSLLRQNQKSLSQLISSLNEATNKAENSIPKLKSVTEHSSEDLKEVIDSAKNLKDDLTFINERADNLADRLENVIHAGREIKTGNSSAPQTAKSSLHEEAEDSRSLAEMELLKALRSIK</sequence>
<proteinExistence type="predicted"/>